<comment type="subcellular location">
    <subcellularLocation>
        <location evidence="1">Cell membrane</location>
        <topology evidence="1">Multi-pass membrane protein</topology>
    </subcellularLocation>
</comment>
<reference evidence="7 8" key="1">
    <citation type="submission" date="2021-01" db="EMBL/GenBank/DDBJ databases">
        <title>Genome Sequencing of Type Strains.</title>
        <authorList>
            <person name="Lemaire J.F."/>
            <person name="Inderbitzin P."/>
            <person name="Collins S.B."/>
            <person name="Wespe N."/>
            <person name="Knight-Connoni V."/>
        </authorList>
    </citation>
    <scope>NUCLEOTIDE SEQUENCE [LARGE SCALE GENOMIC DNA]</scope>
    <source>
        <strain evidence="7 8">DSM 14730</strain>
    </source>
</reference>
<dbReference type="Pfam" id="PF02653">
    <property type="entry name" value="BPD_transp_2"/>
    <property type="match status" value="1"/>
</dbReference>
<protein>
    <submittedName>
        <fullName evidence="7">Branched-chain amino acid ABC transporter permease</fullName>
    </submittedName>
</protein>
<dbReference type="PANTHER" id="PTHR30482:SF18">
    <property type="entry name" value="BRANCHED AMINO ACID TRANSPORT SYSTEM PERMEASE"/>
    <property type="match status" value="1"/>
</dbReference>
<dbReference type="CDD" id="cd06581">
    <property type="entry name" value="TM_PBP1_LivM_like"/>
    <property type="match status" value="1"/>
</dbReference>
<evidence type="ECO:0000256" key="2">
    <source>
        <dbReference type="ARBA" id="ARBA00022475"/>
    </source>
</evidence>
<keyword evidence="5 6" id="KW-0472">Membrane</keyword>
<feature type="transmembrane region" description="Helical" evidence="6">
    <location>
        <begin position="217"/>
        <end position="238"/>
    </location>
</feature>
<feature type="transmembrane region" description="Helical" evidence="6">
    <location>
        <begin position="68"/>
        <end position="85"/>
    </location>
</feature>
<feature type="transmembrane region" description="Helical" evidence="6">
    <location>
        <begin position="164"/>
        <end position="185"/>
    </location>
</feature>
<evidence type="ECO:0000256" key="5">
    <source>
        <dbReference type="ARBA" id="ARBA00023136"/>
    </source>
</evidence>
<feature type="transmembrane region" description="Helical" evidence="6">
    <location>
        <begin position="117"/>
        <end position="134"/>
    </location>
</feature>
<keyword evidence="3 6" id="KW-0812">Transmembrane</keyword>
<feature type="transmembrane region" description="Helical" evidence="6">
    <location>
        <begin position="36"/>
        <end position="56"/>
    </location>
</feature>
<evidence type="ECO:0000256" key="4">
    <source>
        <dbReference type="ARBA" id="ARBA00022989"/>
    </source>
</evidence>
<feature type="transmembrane region" description="Helical" evidence="6">
    <location>
        <begin position="12"/>
        <end position="30"/>
    </location>
</feature>
<evidence type="ECO:0000256" key="6">
    <source>
        <dbReference type="SAM" id="Phobius"/>
    </source>
</evidence>
<name>A0ABS2ZB01_9BACL</name>
<sequence>MDTKKFTRSYKLNLYGIALLLFAVIIFPFLVPSNYFISMFILIGLYGIVCTGLVVLMGHTGQISLGHAAFYGIGAYSSAIVSGKYDLPPLMGVITGILIACIVALLIGIPSFKLKEHYLALATLGFGVIVFTFLKEWTSLTGGLNGFFGIPPFEVAGFTFTNDLSYYFIVWAILVIGLWFVNNLIHSRTGRALKSIHGSESAAESIGINLMTFKLKALIISAVFASVAGSFYAHYISFINPQLFEVMTSIVFLIMVVIGGSSSLWGGLAGAIIYVWLVELLKDWVPLLGFSTGGEFEIVFFGVLLVVLLIFKPKGLMGSWMEKKLFLSQKKNVQNKKGAAL</sequence>
<feature type="transmembrane region" description="Helical" evidence="6">
    <location>
        <begin position="284"/>
        <end position="311"/>
    </location>
</feature>
<dbReference type="InterPro" id="IPR043428">
    <property type="entry name" value="LivM-like"/>
</dbReference>
<organism evidence="7 8">
    <name type="scientific">Fictibacillus barbaricus</name>
    <dbReference type="NCBI Taxonomy" id="182136"/>
    <lineage>
        <taxon>Bacteria</taxon>
        <taxon>Bacillati</taxon>
        <taxon>Bacillota</taxon>
        <taxon>Bacilli</taxon>
        <taxon>Bacillales</taxon>
        <taxon>Fictibacillaceae</taxon>
        <taxon>Fictibacillus</taxon>
    </lineage>
</organism>
<dbReference type="InterPro" id="IPR001851">
    <property type="entry name" value="ABC_transp_permease"/>
</dbReference>
<evidence type="ECO:0000313" key="7">
    <source>
        <dbReference type="EMBL" id="MBN3545384.1"/>
    </source>
</evidence>
<keyword evidence="4 6" id="KW-1133">Transmembrane helix</keyword>
<dbReference type="RefSeq" id="WP_188403009.1">
    <property type="nucleotide sequence ID" value="NZ_BMCE01000002.1"/>
</dbReference>
<feature type="transmembrane region" description="Helical" evidence="6">
    <location>
        <begin position="91"/>
        <end position="110"/>
    </location>
</feature>
<accession>A0ABS2ZB01</accession>
<dbReference type="EMBL" id="JAFHKS010000042">
    <property type="protein sequence ID" value="MBN3545384.1"/>
    <property type="molecule type" value="Genomic_DNA"/>
</dbReference>
<dbReference type="PANTHER" id="PTHR30482">
    <property type="entry name" value="HIGH-AFFINITY BRANCHED-CHAIN AMINO ACID TRANSPORT SYSTEM PERMEASE"/>
    <property type="match status" value="1"/>
</dbReference>
<comment type="caution">
    <text evidence="7">The sequence shown here is derived from an EMBL/GenBank/DDBJ whole genome shotgun (WGS) entry which is preliminary data.</text>
</comment>
<keyword evidence="2" id="KW-1003">Cell membrane</keyword>
<feature type="transmembrane region" description="Helical" evidence="6">
    <location>
        <begin position="250"/>
        <end position="277"/>
    </location>
</feature>
<gene>
    <name evidence="7" type="ORF">JYA64_08760</name>
</gene>
<evidence type="ECO:0000256" key="1">
    <source>
        <dbReference type="ARBA" id="ARBA00004651"/>
    </source>
</evidence>
<proteinExistence type="predicted"/>
<evidence type="ECO:0000313" key="8">
    <source>
        <dbReference type="Proteomes" id="UP001319060"/>
    </source>
</evidence>
<evidence type="ECO:0000256" key="3">
    <source>
        <dbReference type="ARBA" id="ARBA00022692"/>
    </source>
</evidence>
<dbReference type="Proteomes" id="UP001319060">
    <property type="component" value="Unassembled WGS sequence"/>
</dbReference>
<keyword evidence="8" id="KW-1185">Reference proteome</keyword>